<accession>X6MYA0</accession>
<reference evidence="2 3" key="1">
    <citation type="journal article" date="2013" name="Curr. Biol.">
        <title>The Genome of the Foraminiferan Reticulomyxa filosa.</title>
        <authorList>
            <person name="Glockner G."/>
            <person name="Hulsmann N."/>
            <person name="Schleicher M."/>
            <person name="Noegel A.A."/>
            <person name="Eichinger L."/>
            <person name="Gallinger C."/>
            <person name="Pawlowski J."/>
            <person name="Sierra R."/>
            <person name="Euteneuer U."/>
            <person name="Pillet L."/>
            <person name="Moustafa A."/>
            <person name="Platzer M."/>
            <person name="Groth M."/>
            <person name="Szafranski K."/>
            <person name="Schliwa M."/>
        </authorList>
    </citation>
    <scope>NUCLEOTIDE SEQUENCE [LARGE SCALE GENOMIC DNA]</scope>
</reference>
<keyword evidence="1" id="KW-0812">Transmembrane</keyword>
<comment type="caution">
    <text evidence="2">The sequence shown here is derived from an EMBL/GenBank/DDBJ whole genome shotgun (WGS) entry which is preliminary data.</text>
</comment>
<gene>
    <name evidence="2" type="ORF">RFI_18648</name>
</gene>
<keyword evidence="1" id="KW-0472">Membrane</keyword>
<evidence type="ECO:0000313" key="2">
    <source>
        <dbReference type="EMBL" id="ETO18613.1"/>
    </source>
</evidence>
<dbReference type="AlphaFoldDB" id="X6MYA0"/>
<dbReference type="EMBL" id="ASPP01014670">
    <property type="protein sequence ID" value="ETO18613.1"/>
    <property type="molecule type" value="Genomic_DNA"/>
</dbReference>
<name>X6MYA0_RETFI</name>
<sequence length="383" mass="43131">MWGNEQQRGLAHGTLLAKQIIDWLEFYMIRTHLNGDVSLYNNFTQFLQSHFVFEDPFMTEIDAIFSGMQLEGVFFLKNFFFFFLFNNFVLFYLSFQKKKKKSQVEQSTTTMFAIRASGVNLTVPSLHRDFEVMDLLAMNSYLEVSAMIPGPYLHANISKLQPACTQFLATESMTFDRTFWAGRNMDGETDPWRVTVTHLILFAIESTDNTPRIVSIMWPGFVGTLTGFNEWGVYTMVNAGNMGPSPVIGDLTPISFQMRAVLNTFVDVNTLTYTNVTDFLVSKFASEESNSGKGNGTSGSGVVAMIGWVDHDNEFSQPVSMFALEADRLATVARIPGQNPDLPLQYGILATNHFRVLGVDNVTAPEQQFLVYGMDVRTGDYSF</sequence>
<dbReference type="Gene3D" id="3.60.60.10">
    <property type="entry name" value="Penicillin V Acylase, Chain A"/>
    <property type="match status" value="1"/>
</dbReference>
<dbReference type="Proteomes" id="UP000023152">
    <property type="component" value="Unassembled WGS sequence"/>
</dbReference>
<keyword evidence="3" id="KW-1185">Reference proteome</keyword>
<feature type="transmembrane region" description="Helical" evidence="1">
    <location>
        <begin position="74"/>
        <end position="93"/>
    </location>
</feature>
<evidence type="ECO:0000313" key="3">
    <source>
        <dbReference type="Proteomes" id="UP000023152"/>
    </source>
</evidence>
<dbReference type="OrthoDB" id="9998640at2759"/>
<feature type="non-terminal residue" evidence="2">
    <location>
        <position position="383"/>
    </location>
</feature>
<protein>
    <submittedName>
        <fullName evidence="2">Uncharacterized protein</fullName>
    </submittedName>
</protein>
<organism evidence="2 3">
    <name type="scientific">Reticulomyxa filosa</name>
    <dbReference type="NCBI Taxonomy" id="46433"/>
    <lineage>
        <taxon>Eukaryota</taxon>
        <taxon>Sar</taxon>
        <taxon>Rhizaria</taxon>
        <taxon>Retaria</taxon>
        <taxon>Foraminifera</taxon>
        <taxon>Monothalamids</taxon>
        <taxon>Reticulomyxidae</taxon>
        <taxon>Reticulomyxa</taxon>
    </lineage>
</organism>
<evidence type="ECO:0000256" key="1">
    <source>
        <dbReference type="SAM" id="Phobius"/>
    </source>
</evidence>
<proteinExistence type="predicted"/>
<keyword evidence="1" id="KW-1133">Transmembrane helix</keyword>